<dbReference type="RefSeq" id="WP_196206737.1">
    <property type="nucleotide sequence ID" value="NZ_JADPUN010000422.1"/>
</dbReference>
<sequence length="50" mass="5404">MFPGAGAEIHRNEAGEPTGWDAPGHDDAPYDPDDYLPEGDDEGDDEDDDD</sequence>
<accession>A0ABS0H9X8</accession>
<feature type="compositionally biased region" description="Acidic residues" evidence="1">
    <location>
        <begin position="29"/>
        <end position="50"/>
    </location>
</feature>
<dbReference type="EMBL" id="JADPUN010000422">
    <property type="protein sequence ID" value="MBF9135281.1"/>
    <property type="molecule type" value="Genomic_DNA"/>
</dbReference>
<feature type="region of interest" description="Disordered" evidence="1">
    <location>
        <begin position="1"/>
        <end position="50"/>
    </location>
</feature>
<comment type="caution">
    <text evidence="2">The sequence shown here is derived from an EMBL/GenBank/DDBJ whole genome shotgun (WGS) entry which is preliminary data.</text>
</comment>
<evidence type="ECO:0000313" key="2">
    <source>
        <dbReference type="EMBL" id="MBF9135281.1"/>
    </source>
</evidence>
<evidence type="ECO:0000256" key="1">
    <source>
        <dbReference type="SAM" id="MobiDB-lite"/>
    </source>
</evidence>
<protein>
    <submittedName>
        <fullName evidence="2">Uncharacterized protein</fullName>
    </submittedName>
</protein>
<dbReference type="Proteomes" id="UP000638560">
    <property type="component" value="Unassembled WGS sequence"/>
</dbReference>
<keyword evidence="3" id="KW-1185">Reference proteome</keyword>
<gene>
    <name evidence="2" type="ORF">I0C86_41255</name>
</gene>
<name>A0ABS0H9X8_9ACTN</name>
<reference evidence="2 3" key="1">
    <citation type="submission" date="2020-11" db="EMBL/GenBank/DDBJ databases">
        <title>A novel isolate from a Black sea contaminated sediment with potential to produce alkanes: Plantactinospora alkalitolerans sp. nov.</title>
        <authorList>
            <person name="Carro L."/>
            <person name="Veyisoglu A."/>
            <person name="Guven K."/>
            <person name="Schumann P."/>
            <person name="Klenk H.-P."/>
            <person name="Sahin N."/>
        </authorList>
    </citation>
    <scope>NUCLEOTIDE SEQUENCE [LARGE SCALE GENOMIC DNA]</scope>
    <source>
        <strain evidence="2 3">S1510</strain>
    </source>
</reference>
<proteinExistence type="predicted"/>
<evidence type="ECO:0000313" key="3">
    <source>
        <dbReference type="Proteomes" id="UP000638560"/>
    </source>
</evidence>
<organism evidence="2 3">
    <name type="scientific">Plantactinospora alkalitolerans</name>
    <dbReference type="NCBI Taxonomy" id="2789879"/>
    <lineage>
        <taxon>Bacteria</taxon>
        <taxon>Bacillati</taxon>
        <taxon>Actinomycetota</taxon>
        <taxon>Actinomycetes</taxon>
        <taxon>Micromonosporales</taxon>
        <taxon>Micromonosporaceae</taxon>
        <taxon>Plantactinospora</taxon>
    </lineage>
</organism>